<accession>A0ABP0ERI5</accession>
<keyword evidence="2 5" id="KW-0808">Transferase</keyword>
<dbReference type="RefSeq" id="WP_349641176.1">
    <property type="nucleotide sequence ID" value="NZ_CAWVOH010000001.1"/>
</dbReference>
<evidence type="ECO:0000256" key="1">
    <source>
        <dbReference type="ARBA" id="ARBA00022478"/>
    </source>
</evidence>
<name>A0ABP0ERI5_9LACO</name>
<comment type="subunit">
    <text evidence="5">RNAP is composed of a core of 2 alpha, a beta and a beta' subunit. The core is associated with a delta subunit, and at least one of epsilon or omega. When a sigma factor is associated with the core the holoenzyme is formed, which can initiate transcription.</text>
</comment>
<evidence type="ECO:0000256" key="3">
    <source>
        <dbReference type="ARBA" id="ARBA00022695"/>
    </source>
</evidence>
<keyword evidence="4 5" id="KW-0804">Transcription</keyword>
<dbReference type="Gene3D" id="3.10.20.730">
    <property type="entry name" value="RNAP, epsilon subunit-like"/>
    <property type="match status" value="1"/>
</dbReference>
<evidence type="ECO:0000313" key="7">
    <source>
        <dbReference type="Proteomes" id="UP001314241"/>
    </source>
</evidence>
<comment type="caution">
    <text evidence="6">The sequence shown here is derived from an EMBL/GenBank/DDBJ whole genome shotgun (WGS) entry which is preliminary data.</text>
</comment>
<evidence type="ECO:0000256" key="4">
    <source>
        <dbReference type="ARBA" id="ARBA00023163"/>
    </source>
</evidence>
<sequence length="70" mass="8333">MVFKVYYQEDPDRNPIREDTQVLYIEAEDLPQARAIVQKNTNYNVEEIEALSEKSLLYEESEPNYKLTTF</sequence>
<comment type="function">
    <text evidence="5">A non-essential component of RNA polymerase (RNAP).</text>
</comment>
<proteinExistence type="inferred from homology"/>
<comment type="similarity">
    <text evidence="5">Belongs to the RNA polymerase subunit epsilon family.</text>
</comment>
<gene>
    <name evidence="5" type="primary">rpoY</name>
    <name evidence="6" type="ORF">R54876_GBNLAHCA_00173</name>
</gene>
<evidence type="ECO:0000313" key="6">
    <source>
        <dbReference type="EMBL" id="CAK8053616.1"/>
    </source>
</evidence>
<keyword evidence="3 5" id="KW-0548">Nucleotidyltransferase</keyword>
<dbReference type="InterPro" id="IPR009907">
    <property type="entry name" value="RpoY"/>
</dbReference>
<organism evidence="6 7">
    <name type="scientific">Eupransor demetentiae</name>
    <dbReference type="NCBI Taxonomy" id="3109584"/>
    <lineage>
        <taxon>Bacteria</taxon>
        <taxon>Bacillati</taxon>
        <taxon>Bacillota</taxon>
        <taxon>Bacilli</taxon>
        <taxon>Lactobacillales</taxon>
        <taxon>Lactobacillaceae</taxon>
        <taxon>Eupransor</taxon>
    </lineage>
</organism>
<comment type="catalytic activity">
    <reaction evidence="5">
        <text>RNA(n) + a ribonucleoside 5'-triphosphate = RNA(n+1) + diphosphate</text>
        <dbReference type="Rhea" id="RHEA:21248"/>
        <dbReference type="Rhea" id="RHEA-COMP:14527"/>
        <dbReference type="Rhea" id="RHEA-COMP:17342"/>
        <dbReference type="ChEBI" id="CHEBI:33019"/>
        <dbReference type="ChEBI" id="CHEBI:61557"/>
        <dbReference type="ChEBI" id="CHEBI:140395"/>
        <dbReference type="EC" id="2.7.7.6"/>
    </reaction>
</comment>
<dbReference type="HAMAP" id="MF_01553">
    <property type="entry name" value="RNApol_bact_RpoY"/>
    <property type="match status" value="1"/>
</dbReference>
<keyword evidence="1 5" id="KW-0240">DNA-directed RNA polymerase</keyword>
<protein>
    <recommendedName>
        <fullName evidence="5">DNA-directed RNA polymerase subunit epsilon</fullName>
        <shortName evidence="5">RNAP epsilon subunit</shortName>
        <ecNumber evidence="5">2.7.7.6</ecNumber>
    </recommendedName>
    <alternativeName>
        <fullName evidence="5">RNA polymerase epsilon subunit</fullName>
    </alternativeName>
    <alternativeName>
        <fullName evidence="5">Transcriptase subunit epsilon</fullName>
    </alternativeName>
</protein>
<evidence type="ECO:0000256" key="2">
    <source>
        <dbReference type="ARBA" id="ARBA00022679"/>
    </source>
</evidence>
<keyword evidence="7" id="KW-1185">Reference proteome</keyword>
<reference evidence="6 7" key="1">
    <citation type="submission" date="2024-01" db="EMBL/GenBank/DDBJ databases">
        <authorList>
            <person name="Botero Cardona J."/>
        </authorList>
    </citation>
    <scope>NUCLEOTIDE SEQUENCE [LARGE SCALE GENOMIC DNA]</scope>
    <source>
        <strain evidence="6 7">LMG 33000</strain>
    </source>
</reference>
<dbReference type="EMBL" id="CAWVOH010000001">
    <property type="protein sequence ID" value="CAK8053616.1"/>
    <property type="molecule type" value="Genomic_DNA"/>
</dbReference>
<dbReference type="EC" id="2.7.7.6" evidence="5"/>
<evidence type="ECO:0000256" key="5">
    <source>
        <dbReference type="HAMAP-Rule" id="MF_01553"/>
    </source>
</evidence>
<dbReference type="Proteomes" id="UP001314241">
    <property type="component" value="Unassembled WGS sequence"/>
</dbReference>
<dbReference type="Pfam" id="PF07288">
    <property type="entry name" value="RpoY"/>
    <property type="match status" value="1"/>
</dbReference>